<evidence type="ECO:0000256" key="1">
    <source>
        <dbReference type="SAM" id="Phobius"/>
    </source>
</evidence>
<dbReference type="EMBL" id="CAUZMB010000006">
    <property type="protein sequence ID" value="CAK1246200.1"/>
    <property type="molecule type" value="Genomic_DNA"/>
</dbReference>
<gene>
    <name evidence="2" type="ORF">R55214_HHFBAMCI_01061</name>
</gene>
<protein>
    <submittedName>
        <fullName evidence="2">Uncharacterized protein</fullName>
    </submittedName>
</protein>
<evidence type="ECO:0000313" key="2">
    <source>
        <dbReference type="EMBL" id="CAK1246200.1"/>
    </source>
</evidence>
<name>A0ABM9MWZ5_9LACO</name>
<sequence length="107" mass="12326">MIKTEYMKRQNNMNNRLSENDLLAIRAEFDKSIKQQTNFVEKNFVSSATFNEFKGGYARILKTLEETDKRLDEEKASKGEMQILLTIFGFLIVVATVAIITKLCLNI</sequence>
<accession>A0ABM9MWZ5</accession>
<keyword evidence="3" id="KW-1185">Reference proteome</keyword>
<feature type="transmembrane region" description="Helical" evidence="1">
    <location>
        <begin position="83"/>
        <end position="101"/>
    </location>
</feature>
<comment type="caution">
    <text evidence="2">The sequence shown here is derived from an EMBL/GenBank/DDBJ whole genome shotgun (WGS) entry which is preliminary data.</text>
</comment>
<proteinExistence type="predicted"/>
<keyword evidence="1" id="KW-0472">Membrane</keyword>
<keyword evidence="1" id="KW-0812">Transmembrane</keyword>
<organism evidence="2 3">
    <name type="scientific">Fructobacillus evanidus</name>
    <dbReference type="NCBI Taxonomy" id="3064281"/>
    <lineage>
        <taxon>Bacteria</taxon>
        <taxon>Bacillati</taxon>
        <taxon>Bacillota</taxon>
        <taxon>Bacilli</taxon>
        <taxon>Lactobacillales</taxon>
        <taxon>Lactobacillaceae</taxon>
        <taxon>Fructobacillus</taxon>
    </lineage>
</organism>
<dbReference type="Proteomes" id="UP001314166">
    <property type="component" value="Unassembled WGS sequence"/>
</dbReference>
<reference evidence="2 3" key="1">
    <citation type="submission" date="2023-10" db="EMBL/GenBank/DDBJ databases">
        <authorList>
            <person name="Botero Cardona J."/>
        </authorList>
    </citation>
    <scope>NUCLEOTIDE SEQUENCE [LARGE SCALE GENOMIC DNA]</scope>
    <source>
        <strain evidence="2 3">R-55214</strain>
    </source>
</reference>
<dbReference type="RefSeq" id="WP_338343758.1">
    <property type="nucleotide sequence ID" value="NZ_CAUZLH010000003.1"/>
</dbReference>
<evidence type="ECO:0000313" key="3">
    <source>
        <dbReference type="Proteomes" id="UP001314166"/>
    </source>
</evidence>
<keyword evidence="1" id="KW-1133">Transmembrane helix</keyword>